<feature type="compositionally biased region" description="Basic and acidic residues" evidence="1">
    <location>
        <begin position="349"/>
        <end position="366"/>
    </location>
</feature>
<dbReference type="PANTHER" id="PTHR14725:SF0">
    <property type="entry name" value="RIBOSOME-BINDING FACTOR A, MITOCHONDRIAL-RELATED"/>
    <property type="match status" value="1"/>
</dbReference>
<dbReference type="PANTHER" id="PTHR14725">
    <property type="entry name" value="RIBOSOME-BINDING FACTOR A, MITOCHONDRIAL-RELATED"/>
    <property type="match status" value="1"/>
</dbReference>
<dbReference type="Ensembl" id="ENSSFOT00015000556.2">
    <property type="protein sequence ID" value="ENSSFOP00015000528.2"/>
    <property type="gene ID" value="ENSSFOG00015000446.2"/>
</dbReference>
<proteinExistence type="predicted"/>
<dbReference type="Pfam" id="PF02033">
    <property type="entry name" value="RBFA"/>
    <property type="match status" value="1"/>
</dbReference>
<reference evidence="2 3" key="1">
    <citation type="submission" date="2019-04" db="EMBL/GenBank/DDBJ databases">
        <authorList>
            <consortium name="Wellcome Sanger Institute Data Sharing"/>
        </authorList>
    </citation>
    <scope>NUCLEOTIDE SEQUENCE [LARGE SCALE GENOMIC DNA]</scope>
</reference>
<dbReference type="InterPro" id="IPR039212">
    <property type="entry name" value="RBFA_mitochondrial"/>
</dbReference>
<reference evidence="2" key="3">
    <citation type="submission" date="2025-09" db="UniProtKB">
        <authorList>
            <consortium name="Ensembl"/>
        </authorList>
    </citation>
    <scope>IDENTIFICATION</scope>
</reference>
<dbReference type="Proteomes" id="UP000694397">
    <property type="component" value="Chromosome 18"/>
</dbReference>
<evidence type="ECO:0000313" key="3">
    <source>
        <dbReference type="Proteomes" id="UP000694397"/>
    </source>
</evidence>
<dbReference type="AlphaFoldDB" id="A0A8C9QM76"/>
<keyword evidence="3" id="KW-1185">Reference proteome</keyword>
<dbReference type="KEGG" id="sfm:108940717"/>
<dbReference type="SUPFAM" id="SSF89919">
    <property type="entry name" value="Ribosome-binding factor A, RbfA"/>
    <property type="match status" value="1"/>
</dbReference>
<dbReference type="Gene3D" id="3.30.300.20">
    <property type="match status" value="1"/>
</dbReference>
<dbReference type="GO" id="GO:0006364">
    <property type="term" value="P:rRNA processing"/>
    <property type="evidence" value="ECO:0007669"/>
    <property type="project" value="InterPro"/>
</dbReference>
<dbReference type="GeneID" id="108940717"/>
<dbReference type="InterPro" id="IPR023799">
    <property type="entry name" value="RbfA_dom_sf"/>
</dbReference>
<name>A0A8C9QM76_SCLFO</name>
<dbReference type="CTD" id="79863"/>
<dbReference type="InterPro" id="IPR015946">
    <property type="entry name" value="KH_dom-like_a/b"/>
</dbReference>
<gene>
    <name evidence="2" type="primary">rbfa</name>
</gene>
<dbReference type="RefSeq" id="XP_018618573.2">
    <property type="nucleotide sequence ID" value="XM_018763057.2"/>
</dbReference>
<organism evidence="2 3">
    <name type="scientific">Scleropages formosus</name>
    <name type="common">Asian bonytongue</name>
    <name type="synonym">Osteoglossum formosum</name>
    <dbReference type="NCBI Taxonomy" id="113540"/>
    <lineage>
        <taxon>Eukaryota</taxon>
        <taxon>Metazoa</taxon>
        <taxon>Chordata</taxon>
        <taxon>Craniata</taxon>
        <taxon>Vertebrata</taxon>
        <taxon>Euteleostomi</taxon>
        <taxon>Actinopterygii</taxon>
        <taxon>Neopterygii</taxon>
        <taxon>Teleostei</taxon>
        <taxon>Osteoglossocephala</taxon>
        <taxon>Osteoglossomorpha</taxon>
        <taxon>Osteoglossiformes</taxon>
        <taxon>Osteoglossidae</taxon>
        <taxon>Scleropages</taxon>
    </lineage>
</organism>
<feature type="compositionally biased region" description="Polar residues" evidence="1">
    <location>
        <begin position="32"/>
        <end position="43"/>
    </location>
</feature>
<accession>A0A8C9QM76</accession>
<sequence>MFASQTLFSLRRCAPCRRSLLRSKESAAEVLSGTSSLDNSNSLRNERGGNEFHTSCAHGGSRNLLKKFVSKTKKKPWYNSHNFGPKHMIPPGQFEASKPATVKKWNQGESGRMRILNSLLFKAIRDLLDSPEVNCEVYNLSVEISKVALAGDFSSCRVYWRTSGAHEKDAEIQQVLDRSSPRIRYLLISRQIMGGVPPVIFIKDKEYAAISEVEKLLKVADFGEELMEESSEKSDQIEKDGGKPNLAAHSVGKADAMKQQNLFGIDHEALMRQILEYKQKPRGHQSDASTVAFMQQQQLELLEELRRQKMIQKKKKKSKYLMDNDITPKDYLLAKYFQEQDSDEQDDAEYNKISDVKEPEEIKRKS</sequence>
<evidence type="ECO:0000256" key="1">
    <source>
        <dbReference type="SAM" id="MobiDB-lite"/>
    </source>
</evidence>
<dbReference type="InterPro" id="IPR000238">
    <property type="entry name" value="RbfA"/>
</dbReference>
<evidence type="ECO:0000313" key="2">
    <source>
        <dbReference type="Ensembl" id="ENSSFOP00015000528.2"/>
    </source>
</evidence>
<feature type="region of interest" description="Disordered" evidence="1">
    <location>
        <begin position="31"/>
        <end position="55"/>
    </location>
</feature>
<protein>
    <submittedName>
        <fullName evidence="2">Ribosome binding factor A</fullName>
    </submittedName>
</protein>
<dbReference type="OrthoDB" id="418445at2759"/>
<dbReference type="GeneTree" id="ENSGT00390000011362"/>
<feature type="region of interest" description="Disordered" evidence="1">
    <location>
        <begin position="337"/>
        <end position="366"/>
    </location>
</feature>
<reference evidence="2" key="2">
    <citation type="submission" date="2025-08" db="UniProtKB">
        <authorList>
            <consortium name="Ensembl"/>
        </authorList>
    </citation>
    <scope>IDENTIFICATION</scope>
</reference>